<protein>
    <submittedName>
        <fullName evidence="2">Uncharacterized protein</fullName>
    </submittedName>
</protein>
<accession>A0AAD6ZMG5</accession>
<dbReference type="EMBL" id="JARIHO010000038">
    <property type="protein sequence ID" value="KAJ7328844.1"/>
    <property type="molecule type" value="Genomic_DNA"/>
</dbReference>
<sequence>MKVQNFNAGGDGSTSVSVEVDQTGTGKNFVAGKVTKNGNPKPSKVETDQVTFSLPAGTKCAGGKAKNLCLVSVKTTSGFGACTVVSQGKAAANPPPKAAAPAAPKPQAATSKAPSIAELAAKNKGKKTVFETCAKDSDCQQGCCGFSSGKCAGPDVAQTNGSGGCGHGNRSPNCDVATLLGFKNCIGGVKNGDLQAAATQQAAAFAAQLDNLPFTPGAAKSQAAAKPPAAAPKPKPATTKAPTIAQLAAKNKGKKTVFETCAKDSDCQQGCCGFKSGKCAGPDVAQTNGSGGCGHGNKSPNCDVATLLGFKNCIGGVKNGDLKAAATQQAAAFAAQLDNLPFKPSRRDMAGESVEAISRREILQQGKFAPRLLKAREAALELEGREYEEGLQ</sequence>
<name>A0AAD6ZMG5_9AGAR</name>
<keyword evidence="3" id="KW-1185">Reference proteome</keyword>
<evidence type="ECO:0000313" key="2">
    <source>
        <dbReference type="EMBL" id="KAJ7328844.1"/>
    </source>
</evidence>
<evidence type="ECO:0000313" key="3">
    <source>
        <dbReference type="Proteomes" id="UP001218218"/>
    </source>
</evidence>
<reference evidence="2" key="1">
    <citation type="submission" date="2023-03" db="EMBL/GenBank/DDBJ databases">
        <title>Massive genome expansion in bonnet fungi (Mycena s.s.) driven by repeated elements and novel gene families across ecological guilds.</title>
        <authorList>
            <consortium name="Lawrence Berkeley National Laboratory"/>
            <person name="Harder C.B."/>
            <person name="Miyauchi S."/>
            <person name="Viragh M."/>
            <person name="Kuo A."/>
            <person name="Thoen E."/>
            <person name="Andreopoulos B."/>
            <person name="Lu D."/>
            <person name="Skrede I."/>
            <person name="Drula E."/>
            <person name="Henrissat B."/>
            <person name="Morin E."/>
            <person name="Kohler A."/>
            <person name="Barry K."/>
            <person name="LaButti K."/>
            <person name="Morin E."/>
            <person name="Salamov A."/>
            <person name="Lipzen A."/>
            <person name="Mereny Z."/>
            <person name="Hegedus B."/>
            <person name="Baldrian P."/>
            <person name="Stursova M."/>
            <person name="Weitz H."/>
            <person name="Taylor A."/>
            <person name="Grigoriev I.V."/>
            <person name="Nagy L.G."/>
            <person name="Martin F."/>
            <person name="Kauserud H."/>
        </authorList>
    </citation>
    <scope>NUCLEOTIDE SEQUENCE</scope>
    <source>
        <strain evidence="2">CBHHK002</strain>
    </source>
</reference>
<gene>
    <name evidence="2" type="ORF">DFH08DRAFT_883354</name>
</gene>
<evidence type="ECO:0000256" key="1">
    <source>
        <dbReference type="SAM" id="MobiDB-lite"/>
    </source>
</evidence>
<dbReference type="Proteomes" id="UP001218218">
    <property type="component" value="Unassembled WGS sequence"/>
</dbReference>
<organism evidence="2 3">
    <name type="scientific">Mycena albidolilacea</name>
    <dbReference type="NCBI Taxonomy" id="1033008"/>
    <lineage>
        <taxon>Eukaryota</taxon>
        <taxon>Fungi</taxon>
        <taxon>Dikarya</taxon>
        <taxon>Basidiomycota</taxon>
        <taxon>Agaricomycotina</taxon>
        <taxon>Agaricomycetes</taxon>
        <taxon>Agaricomycetidae</taxon>
        <taxon>Agaricales</taxon>
        <taxon>Marasmiineae</taxon>
        <taxon>Mycenaceae</taxon>
        <taxon>Mycena</taxon>
    </lineage>
</organism>
<dbReference type="AlphaFoldDB" id="A0AAD6ZMG5"/>
<comment type="caution">
    <text evidence="2">The sequence shown here is derived from an EMBL/GenBank/DDBJ whole genome shotgun (WGS) entry which is preliminary data.</text>
</comment>
<dbReference type="SMART" id="SM00286">
    <property type="entry name" value="PTI"/>
    <property type="match status" value="2"/>
</dbReference>
<feature type="region of interest" description="Disordered" evidence="1">
    <location>
        <begin position="218"/>
        <end position="241"/>
    </location>
</feature>
<feature type="compositionally biased region" description="Low complexity" evidence="1">
    <location>
        <begin position="218"/>
        <end position="228"/>
    </location>
</feature>
<proteinExistence type="predicted"/>